<evidence type="ECO:0000313" key="4">
    <source>
        <dbReference type="Proteomes" id="UP000053766"/>
    </source>
</evidence>
<accession>A0A0D8Y8D4</accession>
<protein>
    <recommendedName>
        <fullName evidence="2">Ku domain-containing protein</fullName>
    </recommendedName>
</protein>
<dbReference type="SMART" id="SM00559">
    <property type="entry name" value="Ku78"/>
    <property type="match status" value="1"/>
</dbReference>
<dbReference type="GO" id="GO:0043564">
    <property type="term" value="C:Ku70:Ku80 complex"/>
    <property type="evidence" value="ECO:0007669"/>
    <property type="project" value="TreeGrafter"/>
</dbReference>
<dbReference type="PANTHER" id="PTHR12604">
    <property type="entry name" value="KU AUTOANTIGEN DNA HELICASE"/>
    <property type="match status" value="1"/>
</dbReference>
<dbReference type="InterPro" id="IPR006164">
    <property type="entry name" value="DNA_bd_Ku70/Ku80"/>
</dbReference>
<dbReference type="GO" id="GO:0003690">
    <property type="term" value="F:double-stranded DNA binding"/>
    <property type="evidence" value="ECO:0007669"/>
    <property type="project" value="TreeGrafter"/>
</dbReference>
<dbReference type="Proteomes" id="UP000053766">
    <property type="component" value="Unassembled WGS sequence"/>
</dbReference>
<reference evidence="4" key="2">
    <citation type="journal article" date="2016" name="Sci. Rep.">
        <title>Dictyocaulus viviparus genome, variome and transcriptome elucidate lungworm biology and support future intervention.</title>
        <authorList>
            <person name="McNulty S.N."/>
            <person name="Strube C."/>
            <person name="Rosa B.A."/>
            <person name="Martin J.C."/>
            <person name="Tyagi R."/>
            <person name="Choi Y.J."/>
            <person name="Wang Q."/>
            <person name="Hallsworth Pepin K."/>
            <person name="Zhang X."/>
            <person name="Ozersky P."/>
            <person name="Wilson R.K."/>
            <person name="Sternberg P.W."/>
            <person name="Gasser R.B."/>
            <person name="Mitreva M."/>
        </authorList>
    </citation>
    <scope>NUCLEOTIDE SEQUENCE [LARGE SCALE GENOMIC DNA]</scope>
    <source>
        <strain evidence="4">HannoverDv2000</strain>
    </source>
</reference>
<dbReference type="GO" id="GO:0006303">
    <property type="term" value="P:double-strand break repair via nonhomologous end joining"/>
    <property type="evidence" value="ECO:0007669"/>
    <property type="project" value="InterPro"/>
</dbReference>
<dbReference type="GO" id="GO:0042162">
    <property type="term" value="F:telomeric DNA binding"/>
    <property type="evidence" value="ECO:0007669"/>
    <property type="project" value="TreeGrafter"/>
</dbReference>
<dbReference type="Pfam" id="PF02735">
    <property type="entry name" value="Ku"/>
    <property type="match status" value="1"/>
</dbReference>
<keyword evidence="1" id="KW-0238">DNA-binding</keyword>
<dbReference type="STRING" id="29172.A0A0D8Y8D4"/>
<dbReference type="PANTHER" id="PTHR12604:SF4">
    <property type="entry name" value="X-RAY REPAIR CROSS-COMPLEMENTING PROTEIN 5"/>
    <property type="match status" value="1"/>
</dbReference>
<gene>
    <name evidence="3" type="ORF">DICVIV_00864</name>
</gene>
<dbReference type="Gene3D" id="2.40.290.10">
    <property type="match status" value="1"/>
</dbReference>
<feature type="domain" description="Ku" evidence="2">
    <location>
        <begin position="25"/>
        <end position="178"/>
    </location>
</feature>
<dbReference type="SUPFAM" id="SSF100939">
    <property type="entry name" value="SPOC domain-like"/>
    <property type="match status" value="1"/>
</dbReference>
<sequence>MRRESRISMKVKSDDNLNASNCVDLKDINQEKSRLQVYYFGNSKVTIGKEDEARYNYHNFNEGEQRGCMKLIQFTRREYIRECYFVGHNSFVAVPGWEKSSAERDSKEMHLTLSLMKAMLENDVVAICRYAPDAYKHLQLVALMPHKDKHLGYIYLKVFRLPFAEDMHPFNFVNVDSSCPKPSHKQANLIDELIDVMQFSTSSSPEPECVLNPIFQRQCTALKLKALNKNIDIGADSKIIEFVSPSEFLKRGLQPDPKLLENAKYVLSALSDDENGFILQEVTKSKRTKQEIRVEDISGWLAELESVNEENEMKNEGVKYMHSAQIRYIDRARARLQDNFDFHMMSLLDEVSVMTASEDEKANQLYEIALARLVSLRSLAIEFGTNSPTLISKQECVSSEYSESEANAVWLDLK</sequence>
<organism evidence="3 4">
    <name type="scientific">Dictyocaulus viviparus</name>
    <name type="common">Bovine lungworm</name>
    <dbReference type="NCBI Taxonomy" id="29172"/>
    <lineage>
        <taxon>Eukaryota</taxon>
        <taxon>Metazoa</taxon>
        <taxon>Ecdysozoa</taxon>
        <taxon>Nematoda</taxon>
        <taxon>Chromadorea</taxon>
        <taxon>Rhabditida</taxon>
        <taxon>Rhabditina</taxon>
        <taxon>Rhabditomorpha</taxon>
        <taxon>Strongyloidea</taxon>
        <taxon>Metastrongylidae</taxon>
        <taxon>Dictyocaulus</taxon>
    </lineage>
</organism>
<dbReference type="Gene3D" id="1.10.1600.10">
    <property type="match status" value="1"/>
</dbReference>
<name>A0A0D8Y8D4_DICVI</name>
<evidence type="ECO:0000256" key="1">
    <source>
        <dbReference type="ARBA" id="ARBA00023125"/>
    </source>
</evidence>
<keyword evidence="4" id="KW-1185">Reference proteome</keyword>
<dbReference type="GO" id="GO:0000723">
    <property type="term" value="P:telomere maintenance"/>
    <property type="evidence" value="ECO:0007669"/>
    <property type="project" value="TreeGrafter"/>
</dbReference>
<proteinExistence type="predicted"/>
<dbReference type="EMBL" id="KN716157">
    <property type="protein sequence ID" value="KJH52995.1"/>
    <property type="molecule type" value="Genomic_DNA"/>
</dbReference>
<reference evidence="3 4" key="1">
    <citation type="submission" date="2013-11" db="EMBL/GenBank/DDBJ databases">
        <title>Draft genome of the bovine lungworm Dictyocaulus viviparus.</title>
        <authorList>
            <person name="Mitreva M."/>
        </authorList>
    </citation>
    <scope>NUCLEOTIDE SEQUENCE [LARGE SCALE GENOMIC DNA]</scope>
    <source>
        <strain evidence="3 4">HannoverDv2000</strain>
    </source>
</reference>
<dbReference type="AlphaFoldDB" id="A0A0D8Y8D4"/>
<dbReference type="InterPro" id="IPR016194">
    <property type="entry name" value="SPOC-like_C_dom_sf"/>
</dbReference>
<evidence type="ECO:0000313" key="3">
    <source>
        <dbReference type="EMBL" id="KJH52995.1"/>
    </source>
</evidence>
<dbReference type="OrthoDB" id="30826at2759"/>
<evidence type="ECO:0000259" key="2">
    <source>
        <dbReference type="SMART" id="SM00559"/>
    </source>
</evidence>